<protein>
    <submittedName>
        <fullName evidence="5">Pyrrolo-quinoline quinone</fullName>
    </submittedName>
</protein>
<evidence type="ECO:0000313" key="5">
    <source>
        <dbReference type="EMBL" id="KAF2244947.1"/>
    </source>
</evidence>
<dbReference type="Gene3D" id="2.130.10.10">
    <property type="entry name" value="YVTN repeat-like/Quinoprotein amine dehydrogenase"/>
    <property type="match status" value="1"/>
</dbReference>
<feature type="compositionally biased region" description="Low complexity" evidence="2">
    <location>
        <begin position="1142"/>
        <end position="1195"/>
    </location>
</feature>
<feature type="chain" id="PRO_5025500822" evidence="3">
    <location>
        <begin position="21"/>
        <end position="1249"/>
    </location>
</feature>
<evidence type="ECO:0000313" key="6">
    <source>
        <dbReference type="Proteomes" id="UP000800094"/>
    </source>
</evidence>
<proteinExistence type="predicted"/>
<dbReference type="InterPro" id="IPR051589">
    <property type="entry name" value="Sialate-O-sulfotransferase"/>
</dbReference>
<dbReference type="RefSeq" id="XP_033679951.1">
    <property type="nucleotide sequence ID" value="XM_033824100.1"/>
</dbReference>
<dbReference type="OrthoDB" id="5985073at2759"/>
<name>A0A6A6I3V4_9PLEO</name>
<dbReference type="SMART" id="SM00321">
    <property type="entry name" value="WSC"/>
    <property type="match status" value="2"/>
</dbReference>
<feature type="compositionally biased region" description="Pro residues" evidence="2">
    <location>
        <begin position="1237"/>
        <end position="1249"/>
    </location>
</feature>
<dbReference type="PANTHER" id="PTHR45964">
    <property type="entry name" value="WSCD FAMILY MEMBER CG9164"/>
    <property type="match status" value="1"/>
</dbReference>
<feature type="domain" description="WSC" evidence="4">
    <location>
        <begin position="1045"/>
        <end position="1137"/>
    </location>
</feature>
<dbReference type="PANTHER" id="PTHR45964:SF5">
    <property type="entry name" value="WSCD FAMILY MEMBER CG9164"/>
    <property type="match status" value="1"/>
</dbReference>
<reference evidence="5" key="1">
    <citation type="journal article" date="2020" name="Stud. Mycol.">
        <title>101 Dothideomycetes genomes: a test case for predicting lifestyles and emergence of pathogens.</title>
        <authorList>
            <person name="Haridas S."/>
            <person name="Albert R."/>
            <person name="Binder M."/>
            <person name="Bloem J."/>
            <person name="Labutti K."/>
            <person name="Salamov A."/>
            <person name="Andreopoulos B."/>
            <person name="Baker S."/>
            <person name="Barry K."/>
            <person name="Bills G."/>
            <person name="Bluhm B."/>
            <person name="Cannon C."/>
            <person name="Castanera R."/>
            <person name="Culley D."/>
            <person name="Daum C."/>
            <person name="Ezra D."/>
            <person name="Gonzalez J."/>
            <person name="Henrissat B."/>
            <person name="Kuo A."/>
            <person name="Liang C."/>
            <person name="Lipzen A."/>
            <person name="Lutzoni F."/>
            <person name="Magnuson J."/>
            <person name="Mondo S."/>
            <person name="Nolan M."/>
            <person name="Ohm R."/>
            <person name="Pangilinan J."/>
            <person name="Park H.-J."/>
            <person name="Ramirez L."/>
            <person name="Alfaro M."/>
            <person name="Sun H."/>
            <person name="Tritt A."/>
            <person name="Yoshinaga Y."/>
            <person name="Zwiers L.-H."/>
            <person name="Turgeon B."/>
            <person name="Goodwin S."/>
            <person name="Spatafora J."/>
            <person name="Crous P."/>
            <person name="Grigoriev I."/>
        </authorList>
    </citation>
    <scope>NUCLEOTIDE SEQUENCE</scope>
    <source>
        <strain evidence="5">CBS 122368</strain>
    </source>
</reference>
<feature type="region of interest" description="Disordered" evidence="2">
    <location>
        <begin position="1142"/>
        <end position="1213"/>
    </location>
</feature>
<dbReference type="InterPro" id="IPR002889">
    <property type="entry name" value="WSC_carb-bd"/>
</dbReference>
<dbReference type="InterPro" id="IPR011047">
    <property type="entry name" value="Quinoprotein_ADH-like_sf"/>
</dbReference>
<feature type="domain" description="WSC" evidence="4">
    <location>
        <begin position="927"/>
        <end position="1019"/>
    </location>
</feature>
<dbReference type="PROSITE" id="PS51212">
    <property type="entry name" value="WSC"/>
    <property type="match status" value="2"/>
</dbReference>
<feature type="region of interest" description="Disordered" evidence="2">
    <location>
        <begin position="1227"/>
        <end position="1249"/>
    </location>
</feature>
<sequence length="1249" mass="131617">MRSLVLGFASLFALRTWALADTDTVTWGGDNTRAGYQTNHNMDPKVVASSDFDQIFKTSLLGNFLGLGAEQIFSSPLVYTGDDGVQYVYVATTQNNVYKIDAKTGAIVTSRNLHVPFLQVELGSCVDINPLIGITATGVIDPETGIWYVTAKTYTEEFQDGNFSPKSPPGRLNGRYYQHAIHTEDLAEVDGWPVVVDGTVFRNNPNRMFISGNQHSRPGALLVGDFLYTGYASHCVLYNYTGAIIGFNKKTGAIIEAFATEGGPEPNTVKGGGVWMSGGGIAYDGKGSMYFATGNGYASQLKPTGNSVPGRNPPTALEEAAVNAKINDDGTLSIIDFFMPAEKVDLDGGDKDLGNTPLEILPSDVLSCPNHRRIGVITGKSGKTYWLNLDDLGGYQMGPNSGDAVIQAYQNENSVYAGAGVMPLGGGFVYISVTQHETHVFAFSCDPSGNAVFTKVTDTPDKNAYILGTGHGTTTSLDGQEGTGLLWTSDVQGQGLRIYDPIPPPGGGPLKLIKNFTVPGVTKFSRPVFGDGRVYISTDRGYLYGFGSPTDAPLNCSSPYDFGAVPINNVSAPLTVTCTALTDTSVTAVGLTDNTTNFRLSDIPSLPTELSSGQTFSFTAICSPSSVGNLSSDVAIKVVNSKAGFRSVIDVTLKATAHSSAPVLAVVPNTITFSVIVGQSSPSQSSLFWNFGDTPLTFANISFSVVSENGPWVQPNATEDGQLQVGDFLFTQVPSTIAPGKSAPISVIYSPISPGNDTVYVKGFSDGGTATIRILGVSGTQPKCVIEFQAIDGSEWIPYSNSTTFSFGTVYEAQTRNLLMRITNGGGPNAVSLSITVSKPPYGIPGIIGKSNNIDLAEGTSIATGQSQTANLYCSVPKSQVNVPSYNGTASWTLNTGDPTLGKQDIQFFCSAAAEQIGPLLPNGTAQYGYVGCFKENNPGRQLAQLAYSDTTNNTNAHCIEACYALNYTFAGTQYRQECWCGNAIPLQKNDDSNCNFGCSGNNAQTCGGDGYLHDTAHISLFADSTKFDGNTTSPPLQITPNVGPYGFIGCYAESGSGGKTLSEESTTSNGMTVQVCAEFCAKYPYFGLEYSEECWCGTKLNPQSCVTDSSQCNMPCKGSNSQYCGAGSRMQIYHINETASATTSTTSMTTSSSSSSISLSSGPSASSTTSSSTSHLDTTTVPSSTISISPSSPSTIPPSPSPTALSCPASNATTYTSPRGTHYLIECSTDHAGNSPTPPHPSLPTPPH</sequence>
<evidence type="ECO:0000256" key="1">
    <source>
        <dbReference type="ARBA" id="ARBA00022737"/>
    </source>
</evidence>
<feature type="signal peptide" evidence="3">
    <location>
        <begin position="1"/>
        <end position="20"/>
    </location>
</feature>
<evidence type="ECO:0000259" key="4">
    <source>
        <dbReference type="PROSITE" id="PS51212"/>
    </source>
</evidence>
<dbReference type="InterPro" id="IPR015943">
    <property type="entry name" value="WD40/YVTN_repeat-like_dom_sf"/>
</dbReference>
<dbReference type="Pfam" id="PF01822">
    <property type="entry name" value="WSC"/>
    <property type="match status" value="2"/>
</dbReference>
<evidence type="ECO:0000256" key="2">
    <source>
        <dbReference type="SAM" id="MobiDB-lite"/>
    </source>
</evidence>
<dbReference type="GeneID" id="54577430"/>
<organism evidence="5 6">
    <name type="scientific">Trematosphaeria pertusa</name>
    <dbReference type="NCBI Taxonomy" id="390896"/>
    <lineage>
        <taxon>Eukaryota</taxon>
        <taxon>Fungi</taxon>
        <taxon>Dikarya</taxon>
        <taxon>Ascomycota</taxon>
        <taxon>Pezizomycotina</taxon>
        <taxon>Dothideomycetes</taxon>
        <taxon>Pleosporomycetidae</taxon>
        <taxon>Pleosporales</taxon>
        <taxon>Massarineae</taxon>
        <taxon>Trematosphaeriaceae</taxon>
        <taxon>Trematosphaeria</taxon>
    </lineage>
</organism>
<dbReference type="AlphaFoldDB" id="A0A6A6I3V4"/>
<keyword evidence="1" id="KW-0677">Repeat</keyword>
<dbReference type="EMBL" id="ML987202">
    <property type="protein sequence ID" value="KAF2244947.1"/>
    <property type="molecule type" value="Genomic_DNA"/>
</dbReference>
<keyword evidence="3" id="KW-0732">Signal</keyword>
<dbReference type="Proteomes" id="UP000800094">
    <property type="component" value="Unassembled WGS sequence"/>
</dbReference>
<accession>A0A6A6I3V4</accession>
<keyword evidence="6" id="KW-1185">Reference proteome</keyword>
<dbReference type="SUPFAM" id="SSF50998">
    <property type="entry name" value="Quinoprotein alcohol dehydrogenase-like"/>
    <property type="match status" value="1"/>
</dbReference>
<evidence type="ECO:0000256" key="3">
    <source>
        <dbReference type="SAM" id="SignalP"/>
    </source>
</evidence>
<gene>
    <name evidence="5" type="ORF">BU26DRAFT_434889</name>
</gene>